<name>A0A2W0F478_PSEJE</name>
<accession>A0A2W0F478</accession>
<evidence type="ECO:0000313" key="2">
    <source>
        <dbReference type="Proteomes" id="UP000247437"/>
    </source>
</evidence>
<protein>
    <submittedName>
        <fullName evidence="1">Uncharacterized protein</fullName>
    </submittedName>
</protein>
<dbReference type="EMBL" id="PDLL01000012">
    <property type="protein sequence ID" value="PYY72185.1"/>
    <property type="molecule type" value="Genomic_DNA"/>
</dbReference>
<sequence>MKRIIALSAALAMNGCAGQPEYVQSDFTYEDMGGFSQVGVRATSKSAGKTVEVYAACDVDARRYIISRKSSSRYGGAGDDWTISIGGNRLFDGNLFYEDEAKFLADASTIELIGPKGSFGGQDRMMVSSPQMQRIPELCKEKQAQVMADIHRAEEKESAENERLISDVEKRTGAQPMLPGRNQMDFNNLVLLLQKDGISRHRHKFVWAQDGDYVVAQVLGDRVLLLSMNDQVMFPAITIITNEPAIEGQPWSSVSKGPLQLSEISNYPTALGVNRQTIVFKRI</sequence>
<dbReference type="RefSeq" id="WP_110657223.1">
    <property type="nucleotide sequence ID" value="NZ_PDLL01000012.1"/>
</dbReference>
<proteinExistence type="predicted"/>
<gene>
    <name evidence="1" type="ORF">CRX42_02315</name>
</gene>
<evidence type="ECO:0000313" key="1">
    <source>
        <dbReference type="EMBL" id="PYY72185.1"/>
    </source>
</evidence>
<comment type="caution">
    <text evidence="1">The sequence shown here is derived from an EMBL/GenBank/DDBJ whole genome shotgun (WGS) entry which is preliminary data.</text>
</comment>
<dbReference type="Proteomes" id="UP000247437">
    <property type="component" value="Unassembled WGS sequence"/>
</dbReference>
<reference evidence="1 2" key="1">
    <citation type="journal article" date="2018" name="Appl. Microbiol. Biotechnol.">
        <title>Characterization of the caprolactam degradation pathway in Pseudomonas jessenii using mass spectrometry-based proteomics.</title>
        <authorList>
            <person name="Otzen M."/>
            <person name="Palacio C."/>
            <person name="Janssen D.B."/>
        </authorList>
    </citation>
    <scope>NUCLEOTIDE SEQUENCE [LARGE SCALE GENOMIC DNA]</scope>
    <source>
        <strain evidence="1 2">GO3</strain>
    </source>
</reference>
<organism evidence="1 2">
    <name type="scientific">Pseudomonas jessenii</name>
    <dbReference type="NCBI Taxonomy" id="77298"/>
    <lineage>
        <taxon>Bacteria</taxon>
        <taxon>Pseudomonadati</taxon>
        <taxon>Pseudomonadota</taxon>
        <taxon>Gammaproteobacteria</taxon>
        <taxon>Pseudomonadales</taxon>
        <taxon>Pseudomonadaceae</taxon>
        <taxon>Pseudomonas</taxon>
    </lineage>
</organism>
<dbReference type="AlphaFoldDB" id="A0A2W0F478"/>
<dbReference type="OrthoDB" id="7069022at2"/>